<dbReference type="PANTHER" id="PTHR43861">
    <property type="entry name" value="TRANS-ACONITATE 2-METHYLTRANSFERASE-RELATED"/>
    <property type="match status" value="1"/>
</dbReference>
<gene>
    <name evidence="2" type="ORF">H2200_010764</name>
</gene>
<dbReference type="CDD" id="cd02440">
    <property type="entry name" value="AdoMet_MTases"/>
    <property type="match status" value="1"/>
</dbReference>
<dbReference type="SUPFAM" id="SSF53335">
    <property type="entry name" value="S-adenosyl-L-methionine-dependent methyltransferases"/>
    <property type="match status" value="1"/>
</dbReference>
<organism evidence="2 3">
    <name type="scientific">Cladophialophora chaetospira</name>
    <dbReference type="NCBI Taxonomy" id="386627"/>
    <lineage>
        <taxon>Eukaryota</taxon>
        <taxon>Fungi</taxon>
        <taxon>Dikarya</taxon>
        <taxon>Ascomycota</taxon>
        <taxon>Pezizomycotina</taxon>
        <taxon>Eurotiomycetes</taxon>
        <taxon>Chaetothyriomycetidae</taxon>
        <taxon>Chaetothyriales</taxon>
        <taxon>Herpotrichiellaceae</taxon>
        <taxon>Cladophialophora</taxon>
    </lineage>
</organism>
<dbReference type="Proteomes" id="UP001172673">
    <property type="component" value="Unassembled WGS sequence"/>
</dbReference>
<feature type="domain" description="Methyltransferase" evidence="1">
    <location>
        <begin position="43"/>
        <end position="174"/>
    </location>
</feature>
<dbReference type="InterPro" id="IPR025714">
    <property type="entry name" value="Methyltranfer_dom"/>
</dbReference>
<dbReference type="AlphaFoldDB" id="A0AA38X0Q4"/>
<dbReference type="EMBL" id="JAPDRK010000018">
    <property type="protein sequence ID" value="KAJ9604650.1"/>
    <property type="molecule type" value="Genomic_DNA"/>
</dbReference>
<name>A0AA38X0Q4_9EURO</name>
<comment type="caution">
    <text evidence="2">The sequence shown here is derived from an EMBL/GenBank/DDBJ whole genome shotgun (WGS) entry which is preliminary data.</text>
</comment>
<evidence type="ECO:0000313" key="2">
    <source>
        <dbReference type="EMBL" id="KAJ9604650.1"/>
    </source>
</evidence>
<evidence type="ECO:0000259" key="1">
    <source>
        <dbReference type="Pfam" id="PF13847"/>
    </source>
</evidence>
<reference evidence="2" key="1">
    <citation type="submission" date="2022-10" db="EMBL/GenBank/DDBJ databases">
        <title>Culturing micro-colonial fungi from biological soil crusts in the Mojave desert and describing Neophaeococcomyces mojavensis, and introducing the new genera and species Taxawa tesnikishii.</title>
        <authorList>
            <person name="Kurbessoian T."/>
            <person name="Stajich J.E."/>
        </authorList>
    </citation>
    <scope>NUCLEOTIDE SEQUENCE</scope>
    <source>
        <strain evidence="2">TK_41</strain>
    </source>
</reference>
<evidence type="ECO:0000313" key="3">
    <source>
        <dbReference type="Proteomes" id="UP001172673"/>
    </source>
</evidence>
<dbReference type="PANTHER" id="PTHR43861:SF1">
    <property type="entry name" value="TRANS-ACONITATE 2-METHYLTRANSFERASE"/>
    <property type="match status" value="1"/>
</dbReference>
<keyword evidence="3" id="KW-1185">Reference proteome</keyword>
<proteinExistence type="predicted"/>
<dbReference type="Gene3D" id="3.40.50.150">
    <property type="entry name" value="Vaccinia Virus protein VP39"/>
    <property type="match status" value="1"/>
</dbReference>
<accession>A0AA38X0Q4</accession>
<sequence length="273" mass="30313">MSDSAPTQYDLIGRAYESMKKLPAALLERDNLRAAVTPYLHEAKVLDLACGTGYYSRLLLDWGASKIVGVDISSTMVDAALKSAERDVIGRDKLSFHVGDATNPLPKEVMAQGPFDIVLGAWFLNYADNVETMTAMFRNISSALKSDGVFVGITPHPASDLDSFAELHGTAEEKAQMKHFGVSIEYVSALENGQGYNTRVTGHTQPTEIKFKNFHLRREAYERAAKEGGMNGKVEWRAIVLPDNERSRDYGVGSEYWEGYERRPHFGIMVVAR</sequence>
<dbReference type="Pfam" id="PF13847">
    <property type="entry name" value="Methyltransf_31"/>
    <property type="match status" value="1"/>
</dbReference>
<protein>
    <recommendedName>
        <fullName evidence="1">Methyltransferase domain-containing protein</fullName>
    </recommendedName>
</protein>
<dbReference type="InterPro" id="IPR029063">
    <property type="entry name" value="SAM-dependent_MTases_sf"/>
</dbReference>